<dbReference type="Proteomes" id="UP000305041">
    <property type="component" value="Unassembled WGS sequence"/>
</dbReference>
<dbReference type="InterPro" id="IPR011991">
    <property type="entry name" value="ArsR-like_HTH"/>
</dbReference>
<dbReference type="SUPFAM" id="SSF46785">
    <property type="entry name" value="Winged helix' DNA-binding domain"/>
    <property type="match status" value="1"/>
</dbReference>
<dbReference type="AlphaFoldDB" id="A0A5R8ZPA2"/>
<dbReference type="GO" id="GO:0006355">
    <property type="term" value="P:regulation of DNA-templated transcription"/>
    <property type="evidence" value="ECO:0007669"/>
    <property type="project" value="UniProtKB-ARBA"/>
</dbReference>
<name>A0A5R8ZPA2_9RHOB</name>
<evidence type="ECO:0000313" key="7">
    <source>
        <dbReference type="Proteomes" id="UP000305041"/>
    </source>
</evidence>
<evidence type="ECO:0000256" key="2">
    <source>
        <dbReference type="ARBA" id="ARBA00023125"/>
    </source>
</evidence>
<dbReference type="InterPro" id="IPR036388">
    <property type="entry name" value="WH-like_DNA-bd_sf"/>
</dbReference>
<evidence type="ECO:0000313" key="5">
    <source>
        <dbReference type="EMBL" id="KAE9629600.1"/>
    </source>
</evidence>
<dbReference type="EMBL" id="WSFO01000006">
    <property type="protein sequence ID" value="KAE9629600.1"/>
    <property type="molecule type" value="Genomic_DNA"/>
</dbReference>
<reference evidence="5 8" key="2">
    <citation type="submission" date="2019-12" db="EMBL/GenBank/DDBJ databases">
        <authorList>
            <person name="Zhang Y.-J."/>
        </authorList>
    </citation>
    <scope>NUCLEOTIDE SEQUENCE [LARGE SCALE GENOMIC DNA]</scope>
    <source>
        <strain evidence="5 8">H18S-6</strain>
    </source>
</reference>
<protein>
    <submittedName>
        <fullName evidence="5 6">Transcriptional regulator</fullName>
    </submittedName>
</protein>
<dbReference type="Gene3D" id="1.10.10.10">
    <property type="entry name" value="Winged helix-like DNA-binding domain superfamily/Winged helix DNA-binding domain"/>
    <property type="match status" value="1"/>
</dbReference>
<feature type="domain" description="HTH hxlR-type" evidence="4">
    <location>
        <begin position="19"/>
        <end position="110"/>
    </location>
</feature>
<keyword evidence="3" id="KW-0804">Transcription</keyword>
<evidence type="ECO:0000259" key="4">
    <source>
        <dbReference type="PROSITE" id="PS51118"/>
    </source>
</evidence>
<organism evidence="5 8">
    <name type="scientific">Parasedimentitalea maritima</name>
    <dbReference type="NCBI Taxonomy" id="2578117"/>
    <lineage>
        <taxon>Bacteria</taxon>
        <taxon>Pseudomonadati</taxon>
        <taxon>Pseudomonadota</taxon>
        <taxon>Alphaproteobacteria</taxon>
        <taxon>Rhodobacterales</taxon>
        <taxon>Paracoccaceae</taxon>
        <taxon>Parasedimentitalea</taxon>
    </lineage>
</organism>
<sequence length="121" mass="13469">MPNHTPRPGSPVRGSKTGKPIMALFDLLGRSWALGIIWQLSQQPMTFRHLQESCESVSPSVLNRRIKELRESGLLERGDAGYQLSDTGQELFQLLAPLGNWSTHWAGLQVENTTEPTSNNT</sequence>
<dbReference type="RefSeq" id="WP_138161839.1">
    <property type="nucleotide sequence ID" value="NZ_VAUA01000002.1"/>
</dbReference>
<keyword evidence="2" id="KW-0238">DNA-binding</keyword>
<dbReference type="Proteomes" id="UP000441586">
    <property type="component" value="Unassembled WGS sequence"/>
</dbReference>
<proteinExistence type="predicted"/>
<evidence type="ECO:0000256" key="1">
    <source>
        <dbReference type="ARBA" id="ARBA00023015"/>
    </source>
</evidence>
<evidence type="ECO:0000256" key="3">
    <source>
        <dbReference type="ARBA" id="ARBA00023163"/>
    </source>
</evidence>
<reference evidence="6 7" key="1">
    <citation type="submission" date="2019-05" db="EMBL/GenBank/DDBJ databases">
        <title>Draft genome sequence of Pelagicola sp. DSW4-44.</title>
        <authorList>
            <person name="Oh J."/>
        </authorList>
    </citation>
    <scope>NUCLEOTIDE SEQUENCE [LARGE SCALE GENOMIC DNA]</scope>
    <source>
        <strain evidence="6 7">DSW4-44</strain>
    </source>
</reference>
<dbReference type="PANTHER" id="PTHR33204">
    <property type="entry name" value="TRANSCRIPTIONAL REGULATOR, MARR FAMILY"/>
    <property type="match status" value="1"/>
</dbReference>
<evidence type="ECO:0000313" key="8">
    <source>
        <dbReference type="Proteomes" id="UP000441586"/>
    </source>
</evidence>
<keyword evidence="7" id="KW-1185">Reference proteome</keyword>
<gene>
    <name evidence="6" type="ORF">FEE96_04570</name>
    <name evidence="5" type="ORF">GP644_11320</name>
</gene>
<dbReference type="PANTHER" id="PTHR33204:SF37">
    <property type="entry name" value="HTH-TYPE TRANSCRIPTIONAL REGULATOR YODB"/>
    <property type="match status" value="1"/>
</dbReference>
<accession>A0A5R8ZPA2</accession>
<dbReference type="Pfam" id="PF01638">
    <property type="entry name" value="HxlR"/>
    <property type="match status" value="1"/>
</dbReference>
<comment type="caution">
    <text evidence="5">The sequence shown here is derived from an EMBL/GenBank/DDBJ whole genome shotgun (WGS) entry which is preliminary data.</text>
</comment>
<dbReference type="InterPro" id="IPR002577">
    <property type="entry name" value="HTH_HxlR"/>
</dbReference>
<accession>A0A6A4RA10</accession>
<dbReference type="EMBL" id="VAUA01000002">
    <property type="protein sequence ID" value="TLP67810.1"/>
    <property type="molecule type" value="Genomic_DNA"/>
</dbReference>
<dbReference type="CDD" id="cd00090">
    <property type="entry name" value="HTH_ARSR"/>
    <property type="match status" value="1"/>
</dbReference>
<evidence type="ECO:0000313" key="6">
    <source>
        <dbReference type="EMBL" id="TLP67810.1"/>
    </source>
</evidence>
<dbReference type="GO" id="GO:0003677">
    <property type="term" value="F:DNA binding"/>
    <property type="evidence" value="ECO:0007669"/>
    <property type="project" value="UniProtKB-KW"/>
</dbReference>
<dbReference type="OrthoDB" id="8904061at2"/>
<keyword evidence="1" id="KW-0805">Transcription regulation</keyword>
<dbReference type="PROSITE" id="PS51118">
    <property type="entry name" value="HTH_HXLR"/>
    <property type="match status" value="1"/>
</dbReference>
<dbReference type="InterPro" id="IPR036390">
    <property type="entry name" value="WH_DNA-bd_sf"/>
</dbReference>